<feature type="compositionally biased region" description="Basic and acidic residues" evidence="1">
    <location>
        <begin position="20"/>
        <end position="32"/>
    </location>
</feature>
<gene>
    <name evidence="2" type="ORF">g.33005</name>
</gene>
<name>A0A1B6LUP0_9HEMI</name>
<feature type="compositionally biased region" description="Polar residues" evidence="1">
    <location>
        <begin position="115"/>
        <end position="125"/>
    </location>
</feature>
<sequence>MSSGSESGDQSGPENPHFPDGSKDKPLPDRNKQKAVKCLLEENLQKIHLSCEKGKKSTNKETDETGDEKFRRNHDRNTCKYCGWIHLILNHNKKKSLQNQRDNYSYENERIQVHGNTNSTSQQPSDDCGSIQRTTVKDRVEPKRFLSSETPSKKGYWLERFKTQPIKHIPLGSKNSYWPQTFGAEAPAYSTASDAISSRGTEKNHLTSDLLPRPRNNLNVSNNQNCKDNYFESRVPITLKDLHGEIITEVKVKDKKTTRQSSSSPTKPLMSVATHVRLNKM</sequence>
<feature type="region of interest" description="Disordered" evidence="1">
    <location>
        <begin position="193"/>
        <end position="222"/>
    </location>
</feature>
<feature type="region of interest" description="Disordered" evidence="1">
    <location>
        <begin position="1"/>
        <end position="34"/>
    </location>
</feature>
<reference evidence="2" key="1">
    <citation type="submission" date="2015-11" db="EMBL/GenBank/DDBJ databases">
        <title>De novo transcriptome assembly of four potential Pierce s Disease insect vectors from Arizona vineyards.</title>
        <authorList>
            <person name="Tassone E.E."/>
        </authorList>
    </citation>
    <scope>NUCLEOTIDE SEQUENCE</scope>
</reference>
<dbReference type="EMBL" id="GEBQ01012598">
    <property type="protein sequence ID" value="JAT27379.1"/>
    <property type="molecule type" value="Transcribed_RNA"/>
</dbReference>
<protein>
    <submittedName>
        <fullName evidence="2">Uncharacterized protein</fullName>
    </submittedName>
</protein>
<accession>A0A1B6LUP0</accession>
<evidence type="ECO:0000256" key="1">
    <source>
        <dbReference type="SAM" id="MobiDB-lite"/>
    </source>
</evidence>
<evidence type="ECO:0000313" key="2">
    <source>
        <dbReference type="EMBL" id="JAT27379.1"/>
    </source>
</evidence>
<proteinExistence type="predicted"/>
<feature type="region of interest" description="Disordered" evidence="1">
    <location>
        <begin position="115"/>
        <end position="134"/>
    </location>
</feature>
<feature type="compositionally biased region" description="Polar residues" evidence="1">
    <location>
        <begin position="1"/>
        <end position="13"/>
    </location>
</feature>
<organism evidence="2">
    <name type="scientific">Graphocephala atropunctata</name>
    <dbReference type="NCBI Taxonomy" id="36148"/>
    <lineage>
        <taxon>Eukaryota</taxon>
        <taxon>Metazoa</taxon>
        <taxon>Ecdysozoa</taxon>
        <taxon>Arthropoda</taxon>
        <taxon>Hexapoda</taxon>
        <taxon>Insecta</taxon>
        <taxon>Pterygota</taxon>
        <taxon>Neoptera</taxon>
        <taxon>Paraneoptera</taxon>
        <taxon>Hemiptera</taxon>
        <taxon>Auchenorrhyncha</taxon>
        <taxon>Membracoidea</taxon>
        <taxon>Cicadellidae</taxon>
        <taxon>Cicadellinae</taxon>
        <taxon>Cicadellini</taxon>
        <taxon>Graphocephala</taxon>
    </lineage>
</organism>
<dbReference type="AlphaFoldDB" id="A0A1B6LUP0"/>
<feature type="region of interest" description="Disordered" evidence="1">
    <location>
        <begin position="253"/>
        <end position="273"/>
    </location>
</feature>